<dbReference type="Gene3D" id="3.40.1610.10">
    <property type="entry name" value="CV3147-like domain"/>
    <property type="match status" value="1"/>
</dbReference>
<evidence type="ECO:0000259" key="1">
    <source>
        <dbReference type="Pfam" id="PF06032"/>
    </source>
</evidence>
<evidence type="ECO:0008006" key="5">
    <source>
        <dbReference type="Google" id="ProtNLM"/>
    </source>
</evidence>
<sequence>MWHLRRDDLDTLATGAALLGSGGGGQPYWFRALAAHAFGERDELPVHDIDDLPADALAIATGLVGSLLAFHERSPEGTEFTRAVDRVRREFPDMPACVTNYESAGANIFAALVVAAAGELPLVDCDGMGRALSWLDQTTYDVDGVSIAPFVCTDSYGRTVLYEDVRGRTAEEFIRAAAVSMGGWCAFAGYPATLERLRTAGIPGTLRRALALGRTVTDAEPRVVVDALIDRHDARRVATGRVADARWRRISDGGIGSVVIRGSGDAAVVRVEARNEFLIVVVDGEIVASTPEIICLMRTRDGRALQAETVLATGTEVDVVALPAPPRWREPRFHHKVTPAAFGVVGV</sequence>
<dbReference type="InterPro" id="IPR027479">
    <property type="entry name" value="S-Me-THD_N_sf"/>
</dbReference>
<keyword evidence="4" id="KW-1185">Reference proteome</keyword>
<dbReference type="Pfam" id="PF20906">
    <property type="entry name" value="S-Me-THD_C"/>
    <property type="match status" value="1"/>
</dbReference>
<dbReference type="InterPro" id="IPR006311">
    <property type="entry name" value="TAT_signal"/>
</dbReference>
<dbReference type="InterPro" id="IPR048350">
    <property type="entry name" value="S-Me-THD-like_C"/>
</dbReference>
<comment type="caution">
    <text evidence="3">The sequence shown here is derived from an EMBL/GenBank/DDBJ whole genome shotgun (WGS) entry which is preliminary data.</text>
</comment>
<evidence type="ECO:0000259" key="2">
    <source>
        <dbReference type="Pfam" id="PF20906"/>
    </source>
</evidence>
<dbReference type="OrthoDB" id="4774754at2"/>
<dbReference type="AlphaFoldDB" id="A0A100WHS3"/>
<accession>A0A100WHS3</accession>
<protein>
    <recommendedName>
        <fullName evidence="5">DUF917 domain-containing protein</fullName>
    </recommendedName>
</protein>
<dbReference type="RefSeq" id="WP_062659136.1">
    <property type="nucleotide sequence ID" value="NZ_BCSY01000081.1"/>
</dbReference>
<dbReference type="Proteomes" id="UP000069443">
    <property type="component" value="Unassembled WGS sequence"/>
</dbReference>
<evidence type="ECO:0000313" key="3">
    <source>
        <dbReference type="EMBL" id="GAS98326.1"/>
    </source>
</evidence>
<feature type="domain" description="S-Me-THD-like C-terminal" evidence="2">
    <location>
        <begin position="169"/>
        <end position="344"/>
    </location>
</feature>
<dbReference type="InterPro" id="IPR024071">
    <property type="entry name" value="S-Me-THD_C_sf"/>
</dbReference>
<dbReference type="Gene3D" id="2.40.390.10">
    <property type="entry name" value="CV3147-like"/>
    <property type="match status" value="1"/>
</dbReference>
<dbReference type="PROSITE" id="PS51318">
    <property type="entry name" value="TAT"/>
    <property type="match status" value="1"/>
</dbReference>
<organism evidence="3 4">
    <name type="scientific">Mycolicibacterium canariasense</name>
    <name type="common">Mycobacterium canariasense</name>
    <dbReference type="NCBI Taxonomy" id="228230"/>
    <lineage>
        <taxon>Bacteria</taxon>
        <taxon>Bacillati</taxon>
        <taxon>Actinomycetota</taxon>
        <taxon>Actinomycetes</taxon>
        <taxon>Mycobacteriales</taxon>
        <taxon>Mycobacteriaceae</taxon>
        <taxon>Mycolicibacterium</taxon>
    </lineage>
</organism>
<evidence type="ECO:0000313" key="4">
    <source>
        <dbReference type="Proteomes" id="UP000069443"/>
    </source>
</evidence>
<dbReference type="Pfam" id="PF06032">
    <property type="entry name" value="S-Me-THD_N"/>
    <property type="match status" value="1"/>
</dbReference>
<dbReference type="SUPFAM" id="SSF160991">
    <property type="entry name" value="CV3147-like"/>
    <property type="match status" value="1"/>
</dbReference>
<gene>
    <name evidence="3" type="ORF">RMCC_5291</name>
</gene>
<name>A0A100WHS3_MYCCR</name>
<dbReference type="InterPro" id="IPR010318">
    <property type="entry name" value="S-Me-THD_N"/>
</dbReference>
<feature type="domain" description="S-Me-THD N-terminal" evidence="1">
    <location>
        <begin position="7"/>
        <end position="163"/>
    </location>
</feature>
<dbReference type="EMBL" id="BCSY01000081">
    <property type="protein sequence ID" value="GAS98326.1"/>
    <property type="molecule type" value="Genomic_DNA"/>
</dbReference>
<reference evidence="4" key="2">
    <citation type="submission" date="2016-02" db="EMBL/GenBank/DDBJ databases">
        <title>Draft genome sequence of five rapidly growing Mycobacterium species.</title>
        <authorList>
            <person name="Katahira K."/>
            <person name="Gotou Y."/>
            <person name="Iida K."/>
            <person name="Ogura Y."/>
            <person name="Hayashi T."/>
        </authorList>
    </citation>
    <scope>NUCLEOTIDE SEQUENCE [LARGE SCALE GENOMIC DNA]</scope>
    <source>
        <strain evidence="4">JCM15298</strain>
    </source>
</reference>
<reference evidence="4" key="1">
    <citation type="journal article" date="2016" name="Genome Announc.">
        <title>Draft Genome Sequences of Five Rapidly Growing Mycobacterium Species, M. thermoresistibile, M. fortuitum subsp. acetamidolyticum, M. canariasense, M. brisbanense, and M. novocastrense.</title>
        <authorList>
            <person name="Katahira K."/>
            <person name="Ogura Y."/>
            <person name="Gotoh Y."/>
            <person name="Hayashi T."/>
        </authorList>
    </citation>
    <scope>NUCLEOTIDE SEQUENCE [LARGE SCALE GENOMIC DNA]</scope>
    <source>
        <strain evidence="4">JCM15298</strain>
    </source>
</reference>
<proteinExistence type="predicted"/>